<gene>
    <name evidence="2" type="ORF">AQUCO_08300024v1</name>
</gene>
<evidence type="ECO:0000313" key="3">
    <source>
        <dbReference type="Proteomes" id="UP000230069"/>
    </source>
</evidence>
<protein>
    <recommendedName>
        <fullName evidence="4">Basic secretory protease</fullName>
    </recommendedName>
</protein>
<dbReference type="InParanoid" id="A0A2G5C702"/>
<dbReference type="PANTHER" id="PTHR33321">
    <property type="match status" value="1"/>
</dbReference>
<name>A0A2G5C702_AQUCA</name>
<feature type="chain" id="PRO_5013653478" description="Basic secretory protease" evidence="1">
    <location>
        <begin position="19"/>
        <end position="230"/>
    </location>
</feature>
<evidence type="ECO:0008006" key="4">
    <source>
        <dbReference type="Google" id="ProtNLM"/>
    </source>
</evidence>
<evidence type="ECO:0000256" key="1">
    <source>
        <dbReference type="SAM" id="SignalP"/>
    </source>
</evidence>
<organism evidence="2 3">
    <name type="scientific">Aquilegia coerulea</name>
    <name type="common">Rocky mountain columbine</name>
    <dbReference type="NCBI Taxonomy" id="218851"/>
    <lineage>
        <taxon>Eukaryota</taxon>
        <taxon>Viridiplantae</taxon>
        <taxon>Streptophyta</taxon>
        <taxon>Embryophyta</taxon>
        <taxon>Tracheophyta</taxon>
        <taxon>Spermatophyta</taxon>
        <taxon>Magnoliopsida</taxon>
        <taxon>Ranunculales</taxon>
        <taxon>Ranunculaceae</taxon>
        <taxon>Thalictroideae</taxon>
        <taxon>Aquilegia</taxon>
    </lineage>
</organism>
<keyword evidence="3" id="KW-1185">Reference proteome</keyword>
<evidence type="ECO:0000313" key="2">
    <source>
        <dbReference type="EMBL" id="PIA27050.1"/>
    </source>
</evidence>
<dbReference type="STRING" id="218851.A0A2G5C702"/>
<reference evidence="2 3" key="1">
    <citation type="submission" date="2017-09" db="EMBL/GenBank/DDBJ databases">
        <title>WGS assembly of Aquilegia coerulea Goldsmith.</title>
        <authorList>
            <person name="Hodges S."/>
            <person name="Kramer E."/>
            <person name="Nordborg M."/>
            <person name="Tomkins J."/>
            <person name="Borevitz J."/>
            <person name="Derieg N."/>
            <person name="Yan J."/>
            <person name="Mihaltcheva S."/>
            <person name="Hayes R.D."/>
            <person name="Rokhsar D."/>
        </authorList>
    </citation>
    <scope>NUCLEOTIDE SEQUENCE [LARGE SCALE GENOMIC DNA]</scope>
    <source>
        <strain evidence="3">cv. Goldsmith</strain>
    </source>
</reference>
<dbReference type="OrthoDB" id="891726at2759"/>
<sequence length="230" mass="25916">MIFLSSLLFLSTLQSFQAVEYNVVNNEPNSPGGMKFTNEIGVDYFRQQLEAASAFAWQTFRQTTAADRKNIQRVTVFIEDTVARANLDVPAYAVGSELHFNTRYIAQYSGDVKRELTGVLYHEATHIWQWNGNGAPNIGGLIEGIADYVRLKANLAPSHWVQPGVGSPWNRGYDVTARFLDYCNSLKEGFVAELNGKMRNGYSDNFFSEILGKSVDQLFSEYKARYGNRP</sequence>
<dbReference type="AlphaFoldDB" id="A0A2G5C702"/>
<keyword evidence="1" id="KW-0732">Signal</keyword>
<proteinExistence type="predicted"/>
<dbReference type="Proteomes" id="UP000230069">
    <property type="component" value="Unassembled WGS sequence"/>
</dbReference>
<dbReference type="PANTHER" id="PTHR33321:SF12">
    <property type="entry name" value="PLANT BASIC SECRETORY PROTEIN (BSP) FAMILY PROTEIN"/>
    <property type="match status" value="1"/>
</dbReference>
<dbReference type="Pfam" id="PF04450">
    <property type="entry name" value="BSP"/>
    <property type="match status" value="1"/>
</dbReference>
<feature type="signal peptide" evidence="1">
    <location>
        <begin position="1"/>
        <end position="18"/>
    </location>
</feature>
<dbReference type="InterPro" id="IPR007541">
    <property type="entry name" value="Uncharacterised_BSP"/>
</dbReference>
<accession>A0A2G5C702</accession>
<dbReference type="EMBL" id="KZ305100">
    <property type="protein sequence ID" value="PIA27050.1"/>
    <property type="molecule type" value="Genomic_DNA"/>
</dbReference>